<dbReference type="AlphaFoldDB" id="A0AAY4CUG8"/>
<dbReference type="GO" id="GO:0016020">
    <property type="term" value="C:membrane"/>
    <property type="evidence" value="ECO:0007669"/>
    <property type="project" value="UniProtKB-SubCell"/>
</dbReference>
<keyword evidence="4 5" id="KW-0472">Membrane</keyword>
<dbReference type="Pfam" id="PF15831">
    <property type="entry name" value="SMIM5_18_22"/>
    <property type="match status" value="1"/>
</dbReference>
<dbReference type="PANTHER" id="PTHR37344:SF1">
    <property type="entry name" value="SMALL INTEGRAL MEMBRANE PROTEIN 5"/>
    <property type="match status" value="1"/>
</dbReference>
<reference evidence="6" key="2">
    <citation type="submission" date="2025-08" db="UniProtKB">
        <authorList>
            <consortium name="Ensembl"/>
        </authorList>
    </citation>
    <scope>IDENTIFICATION</scope>
</reference>
<keyword evidence="2 5" id="KW-0812">Transmembrane</keyword>
<evidence type="ECO:0000256" key="1">
    <source>
        <dbReference type="ARBA" id="ARBA00004167"/>
    </source>
</evidence>
<feature type="transmembrane region" description="Helical" evidence="5">
    <location>
        <begin position="29"/>
        <end position="51"/>
    </location>
</feature>
<dbReference type="GeneTree" id="ENSGT00940000176223"/>
<sequence length="69" mass="7764">TVAKQELMDILEKVWTKLQGLPEANSLELGAFFILILFIFTFVLMIVLSCFHGCCCGNPKYQASRVQPV</sequence>
<evidence type="ECO:0000313" key="7">
    <source>
        <dbReference type="Proteomes" id="UP000694580"/>
    </source>
</evidence>
<dbReference type="CDD" id="cd20254">
    <property type="entry name" value="CASIMO1_SMIM5"/>
    <property type="match status" value="1"/>
</dbReference>
<keyword evidence="7" id="KW-1185">Reference proteome</keyword>
<reference evidence="6 7" key="1">
    <citation type="submission" date="2020-06" db="EMBL/GenBank/DDBJ databases">
        <authorList>
            <consortium name="Wellcome Sanger Institute Data Sharing"/>
        </authorList>
    </citation>
    <scope>NUCLEOTIDE SEQUENCE [LARGE SCALE GENOMIC DNA]</scope>
</reference>
<protein>
    <recommendedName>
        <fullName evidence="8">Small integral membrane protein 5</fullName>
    </recommendedName>
</protein>
<keyword evidence="3 5" id="KW-1133">Transmembrane helix</keyword>
<evidence type="ECO:0000256" key="4">
    <source>
        <dbReference type="ARBA" id="ARBA00023136"/>
    </source>
</evidence>
<organism evidence="6 7">
    <name type="scientific">Denticeps clupeoides</name>
    <name type="common">denticle herring</name>
    <dbReference type="NCBI Taxonomy" id="299321"/>
    <lineage>
        <taxon>Eukaryota</taxon>
        <taxon>Metazoa</taxon>
        <taxon>Chordata</taxon>
        <taxon>Craniata</taxon>
        <taxon>Vertebrata</taxon>
        <taxon>Euteleostomi</taxon>
        <taxon>Actinopterygii</taxon>
        <taxon>Neopterygii</taxon>
        <taxon>Teleostei</taxon>
        <taxon>Clupei</taxon>
        <taxon>Clupeiformes</taxon>
        <taxon>Denticipitoidei</taxon>
        <taxon>Denticipitidae</taxon>
        <taxon>Denticeps</taxon>
    </lineage>
</organism>
<proteinExistence type="predicted"/>
<evidence type="ECO:0000256" key="2">
    <source>
        <dbReference type="ARBA" id="ARBA00022692"/>
    </source>
</evidence>
<evidence type="ECO:0008006" key="8">
    <source>
        <dbReference type="Google" id="ProtNLM"/>
    </source>
</evidence>
<dbReference type="InterPro" id="IPR031671">
    <property type="entry name" value="SMIM5/18/22"/>
</dbReference>
<accession>A0AAY4CUG8</accession>
<dbReference type="InterPro" id="IPR047133">
    <property type="entry name" value="SMIM5"/>
</dbReference>
<name>A0AAY4CUG8_9TELE</name>
<evidence type="ECO:0000313" key="6">
    <source>
        <dbReference type="Ensembl" id="ENSDCDP00010036897.1"/>
    </source>
</evidence>
<reference evidence="6" key="3">
    <citation type="submission" date="2025-09" db="UniProtKB">
        <authorList>
            <consortium name="Ensembl"/>
        </authorList>
    </citation>
    <scope>IDENTIFICATION</scope>
</reference>
<dbReference type="PANTHER" id="PTHR37344">
    <property type="entry name" value="SMALL INTEGRAL MEMBRANE PROTEIN 5"/>
    <property type="match status" value="1"/>
</dbReference>
<dbReference type="Ensembl" id="ENSDCDT00010046402.1">
    <property type="protein sequence ID" value="ENSDCDP00010036897.1"/>
    <property type="gene ID" value="ENSDCDG00010024114.1"/>
</dbReference>
<evidence type="ECO:0000256" key="5">
    <source>
        <dbReference type="SAM" id="Phobius"/>
    </source>
</evidence>
<comment type="subcellular location">
    <subcellularLocation>
        <location evidence="1">Membrane</location>
        <topology evidence="1">Single-pass membrane protein</topology>
    </subcellularLocation>
</comment>
<dbReference type="Proteomes" id="UP000694580">
    <property type="component" value="Chromosome 2"/>
</dbReference>
<evidence type="ECO:0000256" key="3">
    <source>
        <dbReference type="ARBA" id="ARBA00022989"/>
    </source>
</evidence>